<reference evidence="2 3" key="1">
    <citation type="submission" date="2019-12" db="EMBL/GenBank/DDBJ databases">
        <title>Microbes associate with the intestines of laboratory mice.</title>
        <authorList>
            <person name="Navarre W."/>
            <person name="Wong E."/>
        </authorList>
    </citation>
    <scope>NUCLEOTIDE SEQUENCE [LARGE SCALE GENOMIC DNA]</scope>
    <source>
        <strain evidence="2 3">NM51_B2-22</strain>
    </source>
</reference>
<name>A0A7X3KCN3_9STRE</name>
<evidence type="ECO:0000313" key="2">
    <source>
        <dbReference type="EMBL" id="MVX59424.1"/>
    </source>
</evidence>
<comment type="caution">
    <text evidence="2">The sequence shown here is derived from an EMBL/GenBank/DDBJ whole genome shotgun (WGS) entry which is preliminary data.</text>
</comment>
<evidence type="ECO:0000256" key="1">
    <source>
        <dbReference type="SAM" id="Phobius"/>
    </source>
</evidence>
<evidence type="ECO:0000313" key="3">
    <source>
        <dbReference type="Proteomes" id="UP000461595"/>
    </source>
</evidence>
<dbReference type="RefSeq" id="WP_160333200.1">
    <property type="nucleotide sequence ID" value="NZ_WSRS01000069.1"/>
</dbReference>
<dbReference type="AlphaFoldDB" id="A0A7X3KCN3"/>
<proteinExistence type="predicted"/>
<keyword evidence="1" id="KW-1133">Transmembrane helix</keyword>
<sequence>MKKQRKKLIRIFLLLLAITIYIFTNLSWHQIYYYTHSQKSDKRLTPIVVIYNLGEVMFKPKRETDGKYEYVSPGNAINYSETKNITFSFDDGDRTQKHTVGFSSYEHKQQILISYTQIIHTSNNSV</sequence>
<dbReference type="OrthoDB" id="2097272at2"/>
<protein>
    <submittedName>
        <fullName evidence="2">Uncharacterized protein</fullName>
    </submittedName>
</protein>
<keyword evidence="1" id="KW-0472">Membrane</keyword>
<gene>
    <name evidence="2" type="ORF">E5983_07225</name>
</gene>
<feature type="transmembrane region" description="Helical" evidence="1">
    <location>
        <begin position="12"/>
        <end position="34"/>
    </location>
</feature>
<accession>A0A7X3KCN3</accession>
<dbReference type="Proteomes" id="UP000461595">
    <property type="component" value="Unassembled WGS sequence"/>
</dbReference>
<keyword evidence="1" id="KW-0812">Transmembrane</keyword>
<organism evidence="2 3">
    <name type="scientific">Streptococcus danieliae</name>
    <dbReference type="NCBI Taxonomy" id="747656"/>
    <lineage>
        <taxon>Bacteria</taxon>
        <taxon>Bacillati</taxon>
        <taxon>Bacillota</taxon>
        <taxon>Bacilli</taxon>
        <taxon>Lactobacillales</taxon>
        <taxon>Streptococcaceae</taxon>
        <taxon>Streptococcus</taxon>
    </lineage>
</organism>
<dbReference type="EMBL" id="WSRS01000069">
    <property type="protein sequence ID" value="MVX59424.1"/>
    <property type="molecule type" value="Genomic_DNA"/>
</dbReference>